<evidence type="ECO:0000259" key="10">
    <source>
        <dbReference type="Pfam" id="PF01909"/>
    </source>
</evidence>
<dbReference type="EMBL" id="JAAEDH010000001">
    <property type="protein sequence ID" value="MBR0653468.1"/>
    <property type="molecule type" value="Genomic_DNA"/>
</dbReference>
<reference evidence="11" key="2">
    <citation type="journal article" date="2021" name="Syst. Appl. Microbiol.">
        <title>Roseomonas hellenica sp. nov., isolated from roots of wild-growing Alkanna tinctoria.</title>
        <authorList>
            <person name="Rat A."/>
            <person name="Naranjo H.D."/>
            <person name="Lebbe L."/>
            <person name="Cnockaert M."/>
            <person name="Krigas N."/>
            <person name="Grigoriadou K."/>
            <person name="Maloupa E."/>
            <person name="Willems A."/>
        </authorList>
    </citation>
    <scope>NUCLEOTIDE SEQUENCE</scope>
    <source>
        <strain evidence="11">LMG 28251</strain>
    </source>
</reference>
<evidence type="ECO:0000313" key="11">
    <source>
        <dbReference type="EMBL" id="MBR0653468.1"/>
    </source>
</evidence>
<comment type="caution">
    <text evidence="11">The sequence shown here is derived from an EMBL/GenBank/DDBJ whole genome shotgun (WGS) entry which is preliminary data.</text>
</comment>
<keyword evidence="4" id="KW-0548">Nucleotidyltransferase</keyword>
<keyword evidence="2" id="KW-1277">Toxin-antitoxin system</keyword>
<dbReference type="PANTHER" id="PTHR33571">
    <property type="entry name" value="SSL8005 PROTEIN"/>
    <property type="match status" value="1"/>
</dbReference>
<keyword evidence="3" id="KW-0808">Transferase</keyword>
<evidence type="ECO:0000256" key="5">
    <source>
        <dbReference type="ARBA" id="ARBA00022723"/>
    </source>
</evidence>
<proteinExistence type="inferred from homology"/>
<dbReference type="PANTHER" id="PTHR33571:SF12">
    <property type="entry name" value="BSL3053 PROTEIN"/>
    <property type="match status" value="1"/>
</dbReference>
<evidence type="ECO:0000256" key="1">
    <source>
        <dbReference type="ARBA" id="ARBA00001946"/>
    </source>
</evidence>
<dbReference type="InterPro" id="IPR002934">
    <property type="entry name" value="Polymerase_NTP_transf_dom"/>
</dbReference>
<dbReference type="SUPFAM" id="SSF81301">
    <property type="entry name" value="Nucleotidyltransferase"/>
    <property type="match status" value="1"/>
</dbReference>
<dbReference type="AlphaFoldDB" id="A0AAF1JV59"/>
<dbReference type="Gene3D" id="3.30.460.10">
    <property type="entry name" value="Beta Polymerase, domain 2"/>
    <property type="match status" value="1"/>
</dbReference>
<dbReference type="GO" id="GO:0016779">
    <property type="term" value="F:nucleotidyltransferase activity"/>
    <property type="evidence" value="ECO:0007669"/>
    <property type="project" value="UniProtKB-KW"/>
</dbReference>
<evidence type="ECO:0000256" key="4">
    <source>
        <dbReference type="ARBA" id="ARBA00022695"/>
    </source>
</evidence>
<dbReference type="InterPro" id="IPR052038">
    <property type="entry name" value="Type-VII_TA_antitoxin"/>
</dbReference>
<keyword evidence="12" id="KW-1185">Reference proteome</keyword>
<protein>
    <recommendedName>
        <fullName evidence="10">Polymerase nucleotidyl transferase domain-containing protein</fullName>
    </recommendedName>
</protein>
<organism evidence="11 12">
    <name type="scientific">Plastoroseomonas arctica</name>
    <dbReference type="NCBI Taxonomy" id="1509237"/>
    <lineage>
        <taxon>Bacteria</taxon>
        <taxon>Pseudomonadati</taxon>
        <taxon>Pseudomonadota</taxon>
        <taxon>Alphaproteobacteria</taxon>
        <taxon>Acetobacterales</taxon>
        <taxon>Acetobacteraceae</taxon>
        <taxon>Plastoroseomonas</taxon>
    </lineage>
</organism>
<dbReference type="Pfam" id="PF01909">
    <property type="entry name" value="NTP_transf_2"/>
    <property type="match status" value="1"/>
</dbReference>
<keyword evidence="8" id="KW-0460">Magnesium</keyword>
<dbReference type="GO" id="GO:0005524">
    <property type="term" value="F:ATP binding"/>
    <property type="evidence" value="ECO:0007669"/>
    <property type="project" value="UniProtKB-KW"/>
</dbReference>
<evidence type="ECO:0000256" key="8">
    <source>
        <dbReference type="ARBA" id="ARBA00022842"/>
    </source>
</evidence>
<keyword evidence="5" id="KW-0479">Metal-binding</keyword>
<evidence type="ECO:0000256" key="9">
    <source>
        <dbReference type="ARBA" id="ARBA00038276"/>
    </source>
</evidence>
<comment type="cofactor">
    <cofactor evidence="1">
        <name>Mg(2+)</name>
        <dbReference type="ChEBI" id="CHEBI:18420"/>
    </cofactor>
</comment>
<evidence type="ECO:0000256" key="3">
    <source>
        <dbReference type="ARBA" id="ARBA00022679"/>
    </source>
</evidence>
<reference evidence="11" key="1">
    <citation type="submission" date="2020-01" db="EMBL/GenBank/DDBJ databases">
        <authorList>
            <person name="Rat A."/>
        </authorList>
    </citation>
    <scope>NUCLEOTIDE SEQUENCE</scope>
    <source>
        <strain evidence="11">LMG 28251</strain>
    </source>
</reference>
<keyword evidence="6" id="KW-0547">Nucleotide-binding</keyword>
<keyword evidence="7" id="KW-0067">ATP-binding</keyword>
<name>A0AAF1JV59_9PROT</name>
<evidence type="ECO:0000313" key="12">
    <source>
        <dbReference type="Proteomes" id="UP001196068"/>
    </source>
</evidence>
<feature type="domain" description="Polymerase nucleotidyl transferase" evidence="10">
    <location>
        <begin position="7"/>
        <end position="96"/>
    </location>
</feature>
<gene>
    <name evidence="11" type="ORF">GXW79_00095</name>
</gene>
<comment type="similarity">
    <text evidence="9">Belongs to the MntA antitoxin family.</text>
</comment>
<sequence>MQALAPREALSDLCRRFGVETLDLFGSAATDRFDPLHSDVDLLVRFGPHAREHRYAEAFLSFHAALESLLGRPVDLLSEASIENPHLRAAIMAECVPLFP</sequence>
<evidence type="ECO:0000256" key="7">
    <source>
        <dbReference type="ARBA" id="ARBA00022840"/>
    </source>
</evidence>
<evidence type="ECO:0000256" key="6">
    <source>
        <dbReference type="ARBA" id="ARBA00022741"/>
    </source>
</evidence>
<dbReference type="RefSeq" id="WP_211872177.1">
    <property type="nucleotide sequence ID" value="NZ_JAAEDH010000001.1"/>
</dbReference>
<accession>A0AAF1JV59</accession>
<dbReference type="GO" id="GO:0046872">
    <property type="term" value="F:metal ion binding"/>
    <property type="evidence" value="ECO:0007669"/>
    <property type="project" value="UniProtKB-KW"/>
</dbReference>
<dbReference type="Proteomes" id="UP001196068">
    <property type="component" value="Unassembled WGS sequence"/>
</dbReference>
<evidence type="ECO:0000256" key="2">
    <source>
        <dbReference type="ARBA" id="ARBA00022649"/>
    </source>
</evidence>
<dbReference type="InterPro" id="IPR043519">
    <property type="entry name" value="NT_sf"/>
</dbReference>
<dbReference type="CDD" id="cd05403">
    <property type="entry name" value="NT_KNTase_like"/>
    <property type="match status" value="1"/>
</dbReference>